<dbReference type="PROSITE" id="PS50088">
    <property type="entry name" value="ANK_REPEAT"/>
    <property type="match status" value="3"/>
</dbReference>
<feature type="repeat" description="ANK" evidence="1">
    <location>
        <begin position="33"/>
        <end position="65"/>
    </location>
</feature>
<feature type="non-terminal residue" evidence="2">
    <location>
        <position position="1"/>
    </location>
</feature>
<name>F7HMB2_MACMU</name>
<dbReference type="EMBL" id="CM001258">
    <property type="protein sequence ID" value="EHH27050.1"/>
    <property type="molecule type" value="Genomic_DNA"/>
</dbReference>
<dbReference type="PANTHER" id="PTHR24147">
    <property type="entry name" value="ANKYRIN REPEAT DOMAIN 36-RELATED"/>
    <property type="match status" value="1"/>
</dbReference>
<dbReference type="SUPFAM" id="SSF48403">
    <property type="entry name" value="Ankyrin repeat"/>
    <property type="match status" value="1"/>
</dbReference>
<proteinExistence type="predicted"/>
<organism evidence="2">
    <name type="scientific">Macaca mulatta</name>
    <name type="common">Rhesus macaque</name>
    <dbReference type="NCBI Taxonomy" id="9544"/>
    <lineage>
        <taxon>Eukaryota</taxon>
        <taxon>Metazoa</taxon>
        <taxon>Chordata</taxon>
        <taxon>Craniata</taxon>
        <taxon>Vertebrata</taxon>
        <taxon>Euteleostomi</taxon>
        <taxon>Mammalia</taxon>
        <taxon>Eutheria</taxon>
        <taxon>Euarchontoglires</taxon>
        <taxon>Primates</taxon>
        <taxon>Haplorrhini</taxon>
        <taxon>Catarrhini</taxon>
        <taxon>Cercopithecidae</taxon>
        <taxon>Cercopithecinae</taxon>
        <taxon>Macaca</taxon>
    </lineage>
</organism>
<dbReference type="HOGENOM" id="CLU_000134_45_4_1"/>
<protein>
    <submittedName>
        <fullName evidence="2">Uncharacterized protein</fullName>
    </submittedName>
</protein>
<evidence type="ECO:0000256" key="1">
    <source>
        <dbReference type="PROSITE-ProRule" id="PRU00023"/>
    </source>
</evidence>
<feature type="repeat" description="ANK" evidence="1">
    <location>
        <begin position="1"/>
        <end position="32"/>
    </location>
</feature>
<accession>F7HMB2</accession>
<gene>
    <name evidence="2" type="ORF">EGK_17158</name>
</gene>
<dbReference type="Gene3D" id="1.25.40.20">
    <property type="entry name" value="Ankyrin repeat-containing domain"/>
    <property type="match status" value="1"/>
</dbReference>
<evidence type="ECO:0000313" key="2">
    <source>
        <dbReference type="EMBL" id="EHH27050.1"/>
    </source>
</evidence>
<sequence length="99" mass="10768">HRTALHLACANACGEVVTLLLSRKCQTDICDNQNSTPLIQAVHCQEETCANTLLEHGANPNLKDIYGNTALHYAECNESTSLAEKLLPHDANIEALDKV</sequence>
<dbReference type="SMART" id="SM00248">
    <property type="entry name" value="ANK"/>
    <property type="match status" value="3"/>
</dbReference>
<dbReference type="InterPro" id="IPR036770">
    <property type="entry name" value="Ankyrin_rpt-contain_sf"/>
</dbReference>
<keyword evidence="1" id="KW-0040">ANK repeat</keyword>
<dbReference type="Pfam" id="PF12796">
    <property type="entry name" value="Ank_2"/>
    <property type="match status" value="1"/>
</dbReference>
<dbReference type="InterPro" id="IPR002110">
    <property type="entry name" value="Ankyrin_rpt"/>
</dbReference>
<feature type="repeat" description="ANK" evidence="1">
    <location>
        <begin position="66"/>
        <end position="98"/>
    </location>
</feature>
<dbReference type="PANTHER" id="PTHR24147:SF1">
    <property type="entry name" value="ANKYRIN REPEAT DOMAIN-CONTAINING PROTEIN 20A1-RELATED"/>
    <property type="match status" value="1"/>
</dbReference>
<feature type="non-terminal residue" evidence="2">
    <location>
        <position position="99"/>
    </location>
</feature>
<reference evidence="2" key="1">
    <citation type="journal article" date="2011" name="Nat. Biotechnol.">
        <title>Genome sequencing and comparison of two nonhuman primate animal models, the cynomolgus and Chinese rhesus macaques.</title>
        <authorList>
            <person name="Yan G."/>
            <person name="Zhang G."/>
            <person name="Fang X."/>
            <person name="Zhang Y."/>
            <person name="Li C."/>
            <person name="Ling F."/>
            <person name="Cooper D.N."/>
            <person name="Li Q."/>
            <person name="Li Y."/>
            <person name="van Gool A.J."/>
            <person name="Du H."/>
            <person name="Chen J."/>
            <person name="Chen R."/>
            <person name="Zhang P."/>
            <person name="Huang Z."/>
            <person name="Thompson J.R."/>
            <person name="Meng Y."/>
            <person name="Bai Y."/>
            <person name="Wang J."/>
            <person name="Zhuo M."/>
            <person name="Wang T."/>
            <person name="Huang Y."/>
            <person name="Wei L."/>
            <person name="Li J."/>
            <person name="Wang Z."/>
            <person name="Hu H."/>
            <person name="Yang P."/>
            <person name="Le L."/>
            <person name="Stenson P.D."/>
            <person name="Li B."/>
            <person name="Liu X."/>
            <person name="Ball E.V."/>
            <person name="An N."/>
            <person name="Huang Q."/>
            <person name="Zhang Y."/>
            <person name="Fan W."/>
            <person name="Zhang X."/>
            <person name="Li Y."/>
            <person name="Wang W."/>
            <person name="Katze M.G."/>
            <person name="Su B."/>
            <person name="Nielsen R."/>
            <person name="Yang H."/>
            <person name="Wang J."/>
            <person name="Wang X."/>
            <person name="Wang J."/>
        </authorList>
    </citation>
    <scope>NUCLEOTIDE SEQUENCE [LARGE SCALE GENOMIC DNA]</scope>
    <source>
        <strain evidence="2">CR-5</strain>
    </source>
</reference>
<dbReference type="Proteomes" id="UP000013456">
    <property type="component" value="Chromosome 6"/>
</dbReference>
<dbReference type="InterPro" id="IPR050657">
    <property type="entry name" value="Ankyrin_repeat_domain"/>
</dbReference>
<dbReference type="PROSITE" id="PS50297">
    <property type="entry name" value="ANK_REP_REGION"/>
    <property type="match status" value="1"/>
</dbReference>
<dbReference type="AlphaFoldDB" id="F7HMB2"/>